<dbReference type="Pfam" id="PF06337">
    <property type="entry name" value="DUSP"/>
    <property type="match status" value="1"/>
</dbReference>
<dbReference type="AlphaFoldDB" id="A0A8S1F0K3"/>
<proteinExistence type="inferred from homology"/>
<dbReference type="Gene3D" id="3.90.70.10">
    <property type="entry name" value="Cysteine proteinases"/>
    <property type="match status" value="2"/>
</dbReference>
<dbReference type="InterPro" id="IPR038765">
    <property type="entry name" value="Papain-like_cys_pep_sf"/>
</dbReference>
<keyword evidence="5 7" id="KW-0378">Hydrolase</keyword>
<comment type="caution">
    <text evidence="11">The sequence shown here is derived from an EMBL/GenBank/DDBJ whole genome shotgun (WGS) entry which is preliminary data.</text>
</comment>
<dbReference type="InterPro" id="IPR001394">
    <property type="entry name" value="Peptidase_C19_UCH"/>
</dbReference>
<dbReference type="SMART" id="SM00695">
    <property type="entry name" value="DUSP"/>
    <property type="match status" value="1"/>
</dbReference>
<accession>A0A8S1F0K3</accession>
<feature type="domain" description="DUSP" evidence="10">
    <location>
        <begin position="20"/>
        <end position="129"/>
    </location>
</feature>
<evidence type="ECO:0000256" key="8">
    <source>
        <dbReference type="SAM" id="MobiDB-lite"/>
    </source>
</evidence>
<dbReference type="GO" id="GO:0016579">
    <property type="term" value="P:protein deubiquitination"/>
    <property type="evidence" value="ECO:0007669"/>
    <property type="project" value="InterPro"/>
</dbReference>
<dbReference type="SUPFAM" id="SSF54001">
    <property type="entry name" value="Cysteine proteinases"/>
    <property type="match status" value="1"/>
</dbReference>
<dbReference type="PROSITE" id="PS50235">
    <property type="entry name" value="USP_3"/>
    <property type="match status" value="1"/>
</dbReference>
<feature type="region of interest" description="Disordered" evidence="8">
    <location>
        <begin position="866"/>
        <end position="885"/>
    </location>
</feature>
<evidence type="ECO:0000259" key="10">
    <source>
        <dbReference type="PROSITE" id="PS51283"/>
    </source>
</evidence>
<dbReference type="OrthoDB" id="265776at2759"/>
<dbReference type="SUPFAM" id="SSF143791">
    <property type="entry name" value="DUSP-like"/>
    <property type="match status" value="1"/>
</dbReference>
<dbReference type="Gene3D" id="3.30.2230.10">
    <property type="entry name" value="DUSP-like"/>
    <property type="match status" value="1"/>
</dbReference>
<dbReference type="InterPro" id="IPR018200">
    <property type="entry name" value="USP_CS"/>
</dbReference>
<evidence type="ECO:0000256" key="5">
    <source>
        <dbReference type="ARBA" id="ARBA00022801"/>
    </source>
</evidence>
<evidence type="ECO:0000256" key="4">
    <source>
        <dbReference type="ARBA" id="ARBA00022786"/>
    </source>
</evidence>
<keyword evidence="4 7" id="KW-0833">Ubl conjugation pathway</keyword>
<sequence>MPTPEESRMEDGEIDGVIDEKVPPTKEDLKKLIKAVENAPLEENDTWFVISQDWWDKFIQAVDNGFIEDIPEINNTLISNKNQKNEYFLKSLLAEGVDYQTIPEFAFKRLRNIFGLDNDARDYIPRTVVRKNGSLCVEVYPRIVHIALFRNKNIKSDLILKADDTMQSLRDRAINELNLKSDEKLRFYVMNGKNAEPELVDTSQSIDSYFDTVQNVLIDTEEDGQFFYQTKPANQTKSLFGTNSTSSSSIGNGTYGLNYSTSISSGHVAKVTPGQCGLHNLGNTCFMASALQCLSNMPPLRDYFLSDAYIDDLNETNPLGTHGHLAQAVGEMFKNMWSGQYSSYLPRKFKSIIGEFAPRFNGYSQQDAHELMAYVLDGLHEDLNRIKKKPYIEDNDEHAKLPIHEYAEKSWEVYKMRNDSIIVDTLHGQLKSTLVCPVCAKISIKFDPFGYLSLPLPEKDSIQRQTILLMHTEKKWSKFAFRITQKTTIAEVEEMMWEKLKPSQRTPLVFFYQPSSVQSNDDIVLLLPTDSALKTMREIYAAEVEHDPMLPSTKILVVYNRVKISRACSLPMVFTLKDESVFTKSFLTGKVLDLTKQFFFVKRNVDSESGDETVNGIDENTAYKIFLQGPESSQTPITSIGNDPIGWIEGKDPYTSYKQVVFQWKDSKLFNQYKGGDLVERESTVPTREKVHLMETLNWFTKKEQLGEQDLWYCPECKKHERATKQLDLWKLPEILVLHLKRFQYNRYARDKLTWEVVIPVRGLDLTPKIANEKHQKAVYDLIGISKHYGSLSGGHYTATALNDHINRWIDFNDDRASPTDGPTDPYEASDPYMLVYRRRPLDKNGEPLDPAEHGYPVTEYRTLNVNQRVPHASDENLEMEMDED</sequence>
<reference evidence="11 12" key="1">
    <citation type="submission" date="2020-04" db="EMBL/GenBank/DDBJ databases">
        <authorList>
            <person name="Laetsch R D."/>
            <person name="Stevens L."/>
            <person name="Kumar S."/>
            <person name="Blaxter L. M."/>
        </authorList>
    </citation>
    <scope>NUCLEOTIDE SEQUENCE [LARGE SCALE GENOMIC DNA]</scope>
</reference>
<evidence type="ECO:0000313" key="11">
    <source>
        <dbReference type="EMBL" id="CAB3405921.1"/>
    </source>
</evidence>
<evidence type="ECO:0000256" key="6">
    <source>
        <dbReference type="ARBA" id="ARBA00022807"/>
    </source>
</evidence>
<dbReference type="Pfam" id="PF00443">
    <property type="entry name" value="UCH"/>
    <property type="match status" value="1"/>
</dbReference>
<evidence type="ECO:0000256" key="2">
    <source>
        <dbReference type="ARBA" id="ARBA00009085"/>
    </source>
</evidence>
<comment type="similarity">
    <text evidence="2 7">Belongs to the peptidase C19 family.</text>
</comment>
<dbReference type="GO" id="GO:0004843">
    <property type="term" value="F:cysteine-type deubiquitinase activity"/>
    <property type="evidence" value="ECO:0007669"/>
    <property type="project" value="UniProtKB-UniRule"/>
</dbReference>
<dbReference type="EC" id="3.4.19.12" evidence="7"/>
<dbReference type="InterPro" id="IPR050185">
    <property type="entry name" value="Ub_carboxyl-term_hydrolase"/>
</dbReference>
<dbReference type="GO" id="GO:0006508">
    <property type="term" value="P:proteolysis"/>
    <property type="evidence" value="ECO:0007669"/>
    <property type="project" value="UniProtKB-KW"/>
</dbReference>
<keyword evidence="12" id="KW-1185">Reference proteome</keyword>
<gene>
    <name evidence="11" type="ORF">CBOVIS_LOCUS8062</name>
</gene>
<feature type="compositionally biased region" description="Acidic residues" evidence="8">
    <location>
        <begin position="876"/>
        <end position="885"/>
    </location>
</feature>
<dbReference type="PANTHER" id="PTHR21646:SF24">
    <property type="entry name" value="UBIQUITIN CARBOXYL-TERMINAL HYDROLASE"/>
    <property type="match status" value="1"/>
</dbReference>
<evidence type="ECO:0000313" key="12">
    <source>
        <dbReference type="Proteomes" id="UP000494206"/>
    </source>
</evidence>
<dbReference type="InterPro" id="IPR035927">
    <property type="entry name" value="DUSP-like_sf"/>
</dbReference>
<name>A0A8S1F0K3_9PELO</name>
<feature type="domain" description="USP" evidence="9">
    <location>
        <begin position="276"/>
        <end position="840"/>
    </location>
</feature>
<dbReference type="Proteomes" id="UP000494206">
    <property type="component" value="Unassembled WGS sequence"/>
</dbReference>
<evidence type="ECO:0000259" key="9">
    <source>
        <dbReference type="PROSITE" id="PS50235"/>
    </source>
</evidence>
<keyword evidence="6 7" id="KW-0788">Thiol protease</keyword>
<evidence type="ECO:0000256" key="1">
    <source>
        <dbReference type="ARBA" id="ARBA00000707"/>
    </source>
</evidence>
<dbReference type="PANTHER" id="PTHR21646">
    <property type="entry name" value="UBIQUITIN CARBOXYL-TERMINAL HYDROLASE"/>
    <property type="match status" value="1"/>
</dbReference>
<protein>
    <recommendedName>
        <fullName evidence="7">Ubiquitin carboxyl-terminal hydrolase</fullName>
        <ecNumber evidence="7">3.4.19.12</ecNumber>
    </recommendedName>
</protein>
<dbReference type="PROSITE" id="PS00972">
    <property type="entry name" value="USP_1"/>
    <property type="match status" value="1"/>
</dbReference>
<keyword evidence="3 7" id="KW-0645">Protease</keyword>
<comment type="catalytic activity">
    <reaction evidence="1 7">
        <text>Thiol-dependent hydrolysis of ester, thioester, amide, peptide and isopeptide bonds formed by the C-terminal Gly of ubiquitin (a 76-residue protein attached to proteins as an intracellular targeting signal).</text>
        <dbReference type="EC" id="3.4.19.12"/>
    </reaction>
</comment>
<dbReference type="InterPro" id="IPR006615">
    <property type="entry name" value="Pept_C19_DUSP"/>
</dbReference>
<dbReference type="InterPro" id="IPR028889">
    <property type="entry name" value="USP"/>
</dbReference>
<evidence type="ECO:0000256" key="3">
    <source>
        <dbReference type="ARBA" id="ARBA00022670"/>
    </source>
</evidence>
<dbReference type="EMBL" id="CADEPM010000005">
    <property type="protein sequence ID" value="CAB3405921.1"/>
    <property type="molecule type" value="Genomic_DNA"/>
</dbReference>
<organism evidence="11 12">
    <name type="scientific">Caenorhabditis bovis</name>
    <dbReference type="NCBI Taxonomy" id="2654633"/>
    <lineage>
        <taxon>Eukaryota</taxon>
        <taxon>Metazoa</taxon>
        <taxon>Ecdysozoa</taxon>
        <taxon>Nematoda</taxon>
        <taxon>Chromadorea</taxon>
        <taxon>Rhabditida</taxon>
        <taxon>Rhabditina</taxon>
        <taxon>Rhabditomorpha</taxon>
        <taxon>Rhabditoidea</taxon>
        <taxon>Rhabditidae</taxon>
        <taxon>Peloderinae</taxon>
        <taxon>Caenorhabditis</taxon>
    </lineage>
</organism>
<dbReference type="PROSITE" id="PS51283">
    <property type="entry name" value="DUSP"/>
    <property type="match status" value="1"/>
</dbReference>
<evidence type="ECO:0000256" key="7">
    <source>
        <dbReference type="RuleBase" id="RU366025"/>
    </source>
</evidence>
<dbReference type="PROSITE" id="PS00973">
    <property type="entry name" value="USP_2"/>
    <property type="match status" value="1"/>
</dbReference>